<comment type="caution">
    <text evidence="3">The sequence shown here is derived from an EMBL/GenBank/DDBJ whole genome shotgun (WGS) entry which is preliminary data.</text>
</comment>
<name>A0A427ALS1_ENSVE</name>
<dbReference type="GO" id="GO:0005794">
    <property type="term" value="C:Golgi apparatus"/>
    <property type="evidence" value="ECO:0007669"/>
    <property type="project" value="TreeGrafter"/>
</dbReference>
<dbReference type="EMBL" id="AMZH03001989">
    <property type="protein sequence ID" value="RRT77195.1"/>
    <property type="molecule type" value="Genomic_DNA"/>
</dbReference>
<dbReference type="Pfam" id="PF13839">
    <property type="entry name" value="PC-Esterase"/>
    <property type="match status" value="1"/>
</dbReference>
<feature type="domain" description="Trichome birefringence-like C-terminal" evidence="2">
    <location>
        <begin position="57"/>
        <end position="152"/>
    </location>
</feature>
<dbReference type="Proteomes" id="UP000287651">
    <property type="component" value="Unassembled WGS sequence"/>
</dbReference>
<proteinExistence type="inferred from homology"/>
<evidence type="ECO:0000313" key="4">
    <source>
        <dbReference type="Proteomes" id="UP000287651"/>
    </source>
</evidence>
<sequence>MVLSKVRHTGLYRHTEFILVRHGTLIRTDIPAREDEAASRSRARRRMLINHFFLNSVIRGVDWGDPSAKNCYRQIQPFNGSTYPGGPVPAQRIVKSVLSAMTEPVYLLDITLLSQLRKDAHPSAYSGDHAGMDCSHWCLSGLPDTWNQILYAALL</sequence>
<reference evidence="3 4" key="1">
    <citation type="journal article" date="2014" name="Agronomy (Basel)">
        <title>A Draft Genome Sequence for Ensete ventricosum, the Drought-Tolerant Tree Against Hunger.</title>
        <authorList>
            <person name="Harrison J."/>
            <person name="Moore K.A."/>
            <person name="Paszkiewicz K."/>
            <person name="Jones T."/>
            <person name="Grant M."/>
            <person name="Ambacheew D."/>
            <person name="Muzemil S."/>
            <person name="Studholme D.J."/>
        </authorList>
    </citation>
    <scope>NUCLEOTIDE SEQUENCE [LARGE SCALE GENOMIC DNA]</scope>
</reference>
<accession>A0A427ALS1</accession>
<dbReference type="AlphaFoldDB" id="A0A427ALS1"/>
<dbReference type="InterPro" id="IPR026057">
    <property type="entry name" value="TBL_C"/>
</dbReference>
<gene>
    <name evidence="3" type="ORF">B296_00016503</name>
</gene>
<protein>
    <recommendedName>
        <fullName evidence="2">Trichome birefringence-like C-terminal domain-containing protein</fullName>
    </recommendedName>
</protein>
<organism evidence="3 4">
    <name type="scientific">Ensete ventricosum</name>
    <name type="common">Abyssinian banana</name>
    <name type="synonym">Musa ensete</name>
    <dbReference type="NCBI Taxonomy" id="4639"/>
    <lineage>
        <taxon>Eukaryota</taxon>
        <taxon>Viridiplantae</taxon>
        <taxon>Streptophyta</taxon>
        <taxon>Embryophyta</taxon>
        <taxon>Tracheophyta</taxon>
        <taxon>Spermatophyta</taxon>
        <taxon>Magnoliopsida</taxon>
        <taxon>Liliopsida</taxon>
        <taxon>Zingiberales</taxon>
        <taxon>Musaceae</taxon>
        <taxon>Ensete</taxon>
    </lineage>
</organism>
<dbReference type="PANTHER" id="PTHR32285">
    <property type="entry name" value="PROTEIN TRICHOME BIREFRINGENCE-LIKE 9-RELATED"/>
    <property type="match status" value="1"/>
</dbReference>
<evidence type="ECO:0000256" key="1">
    <source>
        <dbReference type="ARBA" id="ARBA00007727"/>
    </source>
</evidence>
<dbReference type="GO" id="GO:0016413">
    <property type="term" value="F:O-acetyltransferase activity"/>
    <property type="evidence" value="ECO:0007669"/>
    <property type="project" value="InterPro"/>
</dbReference>
<evidence type="ECO:0000259" key="2">
    <source>
        <dbReference type="Pfam" id="PF13839"/>
    </source>
</evidence>
<evidence type="ECO:0000313" key="3">
    <source>
        <dbReference type="EMBL" id="RRT77195.1"/>
    </source>
</evidence>
<dbReference type="InterPro" id="IPR029962">
    <property type="entry name" value="TBL"/>
</dbReference>
<comment type="similarity">
    <text evidence="1">Belongs to the PC-esterase family. TBL subfamily.</text>
</comment>
<dbReference type="PANTHER" id="PTHR32285:SF42">
    <property type="entry name" value="PROTEIN TRICHOME BIREFRINGENCE-LIKE 37"/>
    <property type="match status" value="1"/>
</dbReference>